<accession>A0ABQ9WY20</accession>
<protein>
    <submittedName>
        <fullName evidence="1">Uncharacterized protein</fullName>
    </submittedName>
</protein>
<comment type="caution">
    <text evidence="1">The sequence shown here is derived from an EMBL/GenBank/DDBJ whole genome shotgun (WGS) entry which is preliminary data.</text>
</comment>
<organism evidence="1 2">
    <name type="scientific">Blattamonas nauphoetae</name>
    <dbReference type="NCBI Taxonomy" id="2049346"/>
    <lineage>
        <taxon>Eukaryota</taxon>
        <taxon>Metamonada</taxon>
        <taxon>Preaxostyla</taxon>
        <taxon>Oxymonadida</taxon>
        <taxon>Blattamonas</taxon>
    </lineage>
</organism>
<sequence length="204" mass="23405">MMQELLVSFDSVSQFPREELVVCDEHAERISHSRKQISINSLIFPLVGANDMEHKHTPNQADHTSQMVEAETWEDQESLDEEDAFRVRSRSSNLPKYPAPCNRERKRAGKQGATFYEEKKQEESRLRLLFVLDDGTLEKEAIVEAPVTVAQLCKSGTKVLGTQKHVRRVFDSNKNEIKKITETTFASSRKIFCTFGNELRTTPF</sequence>
<dbReference type="Proteomes" id="UP001281761">
    <property type="component" value="Unassembled WGS sequence"/>
</dbReference>
<name>A0ABQ9WY20_9EUKA</name>
<dbReference type="EMBL" id="JARBJD010000308">
    <property type="protein sequence ID" value="KAK2944223.1"/>
    <property type="molecule type" value="Genomic_DNA"/>
</dbReference>
<keyword evidence="2" id="KW-1185">Reference proteome</keyword>
<gene>
    <name evidence="1" type="ORF">BLNAU_20833</name>
</gene>
<evidence type="ECO:0000313" key="2">
    <source>
        <dbReference type="Proteomes" id="UP001281761"/>
    </source>
</evidence>
<reference evidence="1 2" key="1">
    <citation type="journal article" date="2022" name="bioRxiv">
        <title>Genomics of Preaxostyla Flagellates Illuminates Evolutionary Transitions and the Path Towards Mitochondrial Loss.</title>
        <authorList>
            <person name="Novak L.V.F."/>
            <person name="Treitli S.C."/>
            <person name="Pyrih J."/>
            <person name="Halakuc P."/>
            <person name="Pipaliya S.V."/>
            <person name="Vacek V."/>
            <person name="Brzon O."/>
            <person name="Soukal P."/>
            <person name="Eme L."/>
            <person name="Dacks J.B."/>
            <person name="Karnkowska A."/>
            <person name="Elias M."/>
            <person name="Hampl V."/>
        </authorList>
    </citation>
    <scope>NUCLEOTIDE SEQUENCE [LARGE SCALE GENOMIC DNA]</scope>
    <source>
        <strain evidence="1">NAU3</strain>
        <tissue evidence="1">Gut</tissue>
    </source>
</reference>
<proteinExistence type="predicted"/>
<evidence type="ECO:0000313" key="1">
    <source>
        <dbReference type="EMBL" id="KAK2944223.1"/>
    </source>
</evidence>